<feature type="region of interest" description="Disordered" evidence="1">
    <location>
        <begin position="53"/>
        <end position="81"/>
    </location>
</feature>
<protein>
    <submittedName>
        <fullName evidence="2">Unannotated protein</fullName>
    </submittedName>
</protein>
<dbReference type="EMBL" id="CAESAJ010000173">
    <property type="protein sequence ID" value="CAB4343705.1"/>
    <property type="molecule type" value="Genomic_DNA"/>
</dbReference>
<organism evidence="2">
    <name type="scientific">freshwater metagenome</name>
    <dbReference type="NCBI Taxonomy" id="449393"/>
    <lineage>
        <taxon>unclassified sequences</taxon>
        <taxon>metagenomes</taxon>
        <taxon>ecological metagenomes</taxon>
    </lineage>
</organism>
<sequence length="121" mass="13350">MRISSSPRISALKEHPTPQYAHVVSTVRTGMPKSMTVFSCSVPVGHAWTQAPHETHSLDIKSVPPGETRESKPRPSIVKASVPWTSSHARTHLLQTMHLLESNVKYGLLVSFSSSKWLEPA</sequence>
<name>A0A6J5ZNA4_9ZZZZ</name>
<dbReference type="AlphaFoldDB" id="A0A6J5ZNA4"/>
<reference evidence="2" key="1">
    <citation type="submission" date="2020-05" db="EMBL/GenBank/DDBJ databases">
        <authorList>
            <person name="Chiriac C."/>
            <person name="Salcher M."/>
            <person name="Ghai R."/>
            <person name="Kavagutti S V."/>
        </authorList>
    </citation>
    <scope>NUCLEOTIDE SEQUENCE</scope>
</reference>
<proteinExistence type="predicted"/>
<evidence type="ECO:0000313" key="2">
    <source>
        <dbReference type="EMBL" id="CAB4343705.1"/>
    </source>
</evidence>
<evidence type="ECO:0000256" key="1">
    <source>
        <dbReference type="SAM" id="MobiDB-lite"/>
    </source>
</evidence>
<accession>A0A6J5ZNA4</accession>
<gene>
    <name evidence="2" type="ORF">UFOPK3770_01208</name>
</gene>